<dbReference type="RefSeq" id="WP_038497787.1">
    <property type="nucleotide sequence ID" value="NZ_AFWK01000033.1"/>
</dbReference>
<evidence type="ECO:0000259" key="4">
    <source>
        <dbReference type="Pfam" id="PF01755"/>
    </source>
</evidence>
<evidence type="ECO:0000256" key="3">
    <source>
        <dbReference type="ARBA" id="ARBA00022985"/>
    </source>
</evidence>
<proteinExistence type="predicted"/>
<dbReference type="Pfam" id="PF01755">
    <property type="entry name" value="Glyco_transf_25"/>
    <property type="match status" value="1"/>
</dbReference>
<sequence>MPPPLSLPQIFVISLKNSSRREVIKSRLDVLNISFSFFDAVNGRDLTKEDLGKVDYSFTVKEFHVKKPLTLGEIGCAMSHIHLYEHMVKNSIAEAIIFEDDAIVPHEFKKIISTALAKVPRRKEIVFLAHGKGNIWPVKRKLPERYSLVRYRVPSKNSLRFITKTSAYYITLDGAKKLLKHAYPIRMPSDFLTGLLQRNKLNAYGIEPA</sequence>
<evidence type="ECO:0000313" key="6">
    <source>
        <dbReference type="Proteomes" id="UP000028945"/>
    </source>
</evidence>
<keyword evidence="5" id="KW-0328">Glycosyltransferase</keyword>
<evidence type="ECO:0000313" key="5">
    <source>
        <dbReference type="EMBL" id="AIL31960.1"/>
    </source>
</evidence>
<evidence type="ECO:0000256" key="2">
    <source>
        <dbReference type="ARBA" id="ARBA00005222"/>
    </source>
</evidence>
<dbReference type="Proteomes" id="UP000028945">
    <property type="component" value="Chromosome"/>
</dbReference>
<dbReference type="GO" id="GO:0009103">
    <property type="term" value="P:lipopolysaccharide biosynthetic process"/>
    <property type="evidence" value="ECO:0007669"/>
    <property type="project" value="UniProtKB-KW"/>
</dbReference>
<dbReference type="eggNOG" id="COG3306">
    <property type="taxonomic scope" value="Bacteria"/>
</dbReference>
<comment type="pathway">
    <text evidence="2">Glycan metabolism; lacto-N-neotetraose biosynthesis.</text>
</comment>
<dbReference type="EMBL" id="CP009238">
    <property type="protein sequence ID" value="AIL31960.1"/>
    <property type="molecule type" value="Genomic_DNA"/>
</dbReference>
<feature type="domain" description="Glycosyl transferase family 25" evidence="4">
    <location>
        <begin position="9"/>
        <end position="193"/>
    </location>
</feature>
<dbReference type="KEGG" id="bpsi:IX83_00230"/>
<protein>
    <submittedName>
        <fullName evidence="5">Beta-1,4-galactosyltransferase</fullName>
    </submittedName>
</protein>
<dbReference type="UniPathway" id="UPA00820"/>
<dbReference type="STRING" id="1072685.IX83_00230"/>
<evidence type="ECO:0000256" key="1">
    <source>
        <dbReference type="ARBA" id="ARBA00005068"/>
    </source>
</evidence>
<dbReference type="InterPro" id="IPR002654">
    <property type="entry name" value="Glyco_trans_25"/>
</dbReference>
<dbReference type="OrthoDB" id="119742at2"/>
<dbReference type="AlphaFoldDB" id="A0A077DAN8"/>
<dbReference type="CDD" id="cd06532">
    <property type="entry name" value="Glyco_transf_25"/>
    <property type="match status" value="1"/>
</dbReference>
<gene>
    <name evidence="5" type="ORF">IX83_00230</name>
</gene>
<organism evidence="5 6">
    <name type="scientific">Basilea psittacipulmonis DSM 24701</name>
    <dbReference type="NCBI Taxonomy" id="1072685"/>
    <lineage>
        <taxon>Bacteria</taxon>
        <taxon>Pseudomonadati</taxon>
        <taxon>Pseudomonadota</taxon>
        <taxon>Betaproteobacteria</taxon>
        <taxon>Burkholderiales</taxon>
        <taxon>Alcaligenaceae</taxon>
        <taxon>Basilea</taxon>
    </lineage>
</organism>
<reference evidence="5 6" key="1">
    <citation type="journal article" date="2014" name="BMC Genomics">
        <title>A genomic perspective on a new bacterial genus and species from the Alcaligenaceae family, Basilea psittacipulmonis.</title>
        <authorList>
            <person name="Whiteson K.L."/>
            <person name="Hernandez D."/>
            <person name="Lazarevic V."/>
            <person name="Gaia N."/>
            <person name="Farinelli L."/>
            <person name="Francois P."/>
            <person name="Pilo P."/>
            <person name="Frey J."/>
            <person name="Schrenzel J."/>
        </authorList>
    </citation>
    <scope>NUCLEOTIDE SEQUENCE [LARGE SCALE GENOMIC DNA]</scope>
    <source>
        <strain evidence="5 6">DSM 24701</strain>
    </source>
</reference>
<accession>A0A077DAN8</accession>
<keyword evidence="3" id="KW-0448">Lipopolysaccharide biosynthesis</keyword>
<comment type="pathway">
    <text evidence="1">Bacterial outer membrane biogenesis; lipooligosaccharide biosynthesis.</text>
</comment>
<dbReference type="HOGENOM" id="CLU_071269_3_0_4"/>
<name>A0A077DAN8_9BURK</name>
<keyword evidence="5" id="KW-0808">Transferase</keyword>
<dbReference type="GO" id="GO:0016757">
    <property type="term" value="F:glycosyltransferase activity"/>
    <property type="evidence" value="ECO:0007669"/>
    <property type="project" value="UniProtKB-KW"/>
</dbReference>
<dbReference type="UniPathway" id="UPA00501"/>
<keyword evidence="6" id="KW-1185">Reference proteome</keyword>